<keyword evidence="13" id="KW-1185">Reference proteome</keyword>
<evidence type="ECO:0000313" key="13">
    <source>
        <dbReference type="Proteomes" id="UP001597139"/>
    </source>
</evidence>
<protein>
    <submittedName>
        <fullName evidence="12">Cation:proton antiporter</fullName>
    </submittedName>
</protein>
<keyword evidence="5 10" id="KW-1133">Transmembrane helix</keyword>
<evidence type="ECO:0000256" key="6">
    <source>
        <dbReference type="ARBA" id="ARBA00023053"/>
    </source>
</evidence>
<evidence type="ECO:0000256" key="7">
    <source>
        <dbReference type="ARBA" id="ARBA00023065"/>
    </source>
</evidence>
<evidence type="ECO:0000256" key="2">
    <source>
        <dbReference type="ARBA" id="ARBA00022448"/>
    </source>
</evidence>
<comment type="subcellular location">
    <subcellularLocation>
        <location evidence="1">Membrane</location>
        <topology evidence="1">Multi-pass membrane protein</topology>
    </subcellularLocation>
</comment>
<dbReference type="AlphaFoldDB" id="A0ABD6BRZ3"/>
<feature type="transmembrane region" description="Helical" evidence="10">
    <location>
        <begin position="90"/>
        <end position="109"/>
    </location>
</feature>
<feature type="transmembrane region" description="Helical" evidence="10">
    <location>
        <begin position="150"/>
        <end position="171"/>
    </location>
</feature>
<feature type="transmembrane region" description="Helical" evidence="10">
    <location>
        <begin position="328"/>
        <end position="346"/>
    </location>
</feature>
<evidence type="ECO:0000256" key="10">
    <source>
        <dbReference type="SAM" id="Phobius"/>
    </source>
</evidence>
<keyword evidence="2" id="KW-0813">Transport</keyword>
<dbReference type="PANTHER" id="PTHR43562:SF3">
    <property type="entry name" value="SODIUM ION_PROTON EXCHANGER (EUROFUNG)"/>
    <property type="match status" value="1"/>
</dbReference>
<feature type="transmembrane region" description="Helical" evidence="10">
    <location>
        <begin position="268"/>
        <end position="286"/>
    </location>
</feature>
<evidence type="ECO:0000256" key="5">
    <source>
        <dbReference type="ARBA" id="ARBA00022989"/>
    </source>
</evidence>
<dbReference type="EMBL" id="JBHUCZ010000003">
    <property type="protein sequence ID" value="MFD1567347.1"/>
    <property type="molecule type" value="Genomic_DNA"/>
</dbReference>
<feature type="transmembrane region" description="Helical" evidence="10">
    <location>
        <begin position="183"/>
        <end position="201"/>
    </location>
</feature>
<feature type="transmembrane region" description="Helical" evidence="10">
    <location>
        <begin position="7"/>
        <end position="24"/>
    </location>
</feature>
<reference evidence="12 13" key="1">
    <citation type="journal article" date="2019" name="Int. J. Syst. Evol. Microbiol.">
        <title>The Global Catalogue of Microorganisms (GCM) 10K type strain sequencing project: providing services to taxonomists for standard genome sequencing and annotation.</title>
        <authorList>
            <consortium name="The Broad Institute Genomics Platform"/>
            <consortium name="The Broad Institute Genome Sequencing Center for Infectious Disease"/>
            <person name="Wu L."/>
            <person name="Ma J."/>
        </authorList>
    </citation>
    <scope>NUCLEOTIDE SEQUENCE [LARGE SCALE GENOMIC DNA]</scope>
    <source>
        <strain evidence="12 13">CGMCC 1.12859</strain>
    </source>
</reference>
<sequence>MALEFHFVLVLLLVYGTSYLFKFLENYDIPILLVEIIAGIVFGSVFGVVDESIAGWEFFTTLAAFGLLVIMFEAGLELDPEPVLERPKTVGFMAILTFLLPFLAGFGFGQVLGLNFFASFLIGVTLSTTSLGLVYPLLEDFGYLDTERGQLILAVTVLCDILSVVALAYGITLTSDNRVRGTIIVTGALLFFFIVVPVFLVDYIGRIIPESIKTNPVKFSIFFALALAFAFEYIGVHAILGAFFAGLIIAQSTEDRSGFDIEKNMKPVADLVTPVFFFYVGMQAAIPEVTPYNMLMLGGVLFIGIGSKIIGGVVGGMALGLEGQTTKLLASVMPGQLAMSVAAAAIGLNRGIIEPNLYNSLIVLAASSVFVSSILFRHFSERDRRQNGTTRIDDTPFETSRFEWAGSGSDRL</sequence>
<evidence type="ECO:0000256" key="3">
    <source>
        <dbReference type="ARBA" id="ARBA00022449"/>
    </source>
</evidence>
<accession>A0ABD6BRZ3</accession>
<dbReference type="Pfam" id="PF00999">
    <property type="entry name" value="Na_H_Exchanger"/>
    <property type="match status" value="1"/>
</dbReference>
<keyword evidence="4 10" id="KW-0812">Transmembrane</keyword>
<comment type="caution">
    <text evidence="12">The sequence shown here is derived from an EMBL/GenBank/DDBJ whole genome shotgun (WGS) entry which is preliminary data.</text>
</comment>
<evidence type="ECO:0000256" key="1">
    <source>
        <dbReference type="ARBA" id="ARBA00004141"/>
    </source>
</evidence>
<keyword evidence="3" id="KW-0050">Antiport</keyword>
<evidence type="ECO:0000256" key="4">
    <source>
        <dbReference type="ARBA" id="ARBA00022692"/>
    </source>
</evidence>
<dbReference type="InterPro" id="IPR006153">
    <property type="entry name" value="Cation/H_exchanger_TM"/>
</dbReference>
<feature type="transmembrane region" description="Helical" evidence="10">
    <location>
        <begin position="30"/>
        <end position="49"/>
    </location>
</feature>
<dbReference type="Proteomes" id="UP001597139">
    <property type="component" value="Unassembled WGS sequence"/>
</dbReference>
<feature type="transmembrane region" description="Helical" evidence="10">
    <location>
        <begin position="292"/>
        <end position="321"/>
    </location>
</feature>
<evidence type="ECO:0000256" key="9">
    <source>
        <dbReference type="ARBA" id="ARBA00023201"/>
    </source>
</evidence>
<feature type="transmembrane region" description="Helical" evidence="10">
    <location>
        <begin position="116"/>
        <end position="138"/>
    </location>
</feature>
<feature type="transmembrane region" description="Helical" evidence="10">
    <location>
        <begin position="221"/>
        <end position="247"/>
    </location>
</feature>
<dbReference type="GO" id="GO:0015297">
    <property type="term" value="F:antiporter activity"/>
    <property type="evidence" value="ECO:0007669"/>
    <property type="project" value="UniProtKB-KW"/>
</dbReference>
<feature type="transmembrane region" description="Helical" evidence="10">
    <location>
        <begin position="358"/>
        <end position="376"/>
    </location>
</feature>
<dbReference type="Gene3D" id="1.20.1530.20">
    <property type="match status" value="1"/>
</dbReference>
<dbReference type="InterPro" id="IPR038770">
    <property type="entry name" value="Na+/solute_symporter_sf"/>
</dbReference>
<keyword evidence="8 10" id="KW-0472">Membrane</keyword>
<evidence type="ECO:0000313" key="12">
    <source>
        <dbReference type="EMBL" id="MFD1567347.1"/>
    </source>
</evidence>
<dbReference type="GO" id="GO:0016020">
    <property type="term" value="C:membrane"/>
    <property type="evidence" value="ECO:0007669"/>
    <property type="project" value="UniProtKB-SubCell"/>
</dbReference>
<keyword evidence="6" id="KW-0915">Sodium</keyword>
<keyword evidence="9" id="KW-0739">Sodium transport</keyword>
<dbReference type="GO" id="GO:0006814">
    <property type="term" value="P:sodium ion transport"/>
    <property type="evidence" value="ECO:0007669"/>
    <property type="project" value="UniProtKB-KW"/>
</dbReference>
<feature type="domain" description="Cation/H+ exchanger transmembrane" evidence="11">
    <location>
        <begin position="11"/>
        <end position="377"/>
    </location>
</feature>
<feature type="transmembrane region" description="Helical" evidence="10">
    <location>
        <begin position="56"/>
        <end position="78"/>
    </location>
</feature>
<organism evidence="12 13">
    <name type="scientific">Halolamina litorea</name>
    <dbReference type="NCBI Taxonomy" id="1515593"/>
    <lineage>
        <taxon>Archaea</taxon>
        <taxon>Methanobacteriati</taxon>
        <taxon>Methanobacteriota</taxon>
        <taxon>Stenosarchaea group</taxon>
        <taxon>Halobacteria</taxon>
        <taxon>Halobacteriales</taxon>
        <taxon>Haloferacaceae</taxon>
    </lineage>
</organism>
<name>A0ABD6BRZ3_9EURY</name>
<dbReference type="RefSeq" id="WP_267646322.1">
    <property type="nucleotide sequence ID" value="NZ_JANHGR010000001.1"/>
</dbReference>
<proteinExistence type="predicted"/>
<evidence type="ECO:0000256" key="8">
    <source>
        <dbReference type="ARBA" id="ARBA00023136"/>
    </source>
</evidence>
<evidence type="ECO:0000259" key="11">
    <source>
        <dbReference type="Pfam" id="PF00999"/>
    </source>
</evidence>
<gene>
    <name evidence="12" type="ORF">ACFSAU_07565</name>
</gene>
<dbReference type="PANTHER" id="PTHR43562">
    <property type="entry name" value="NAPA-TYPE SODIUM/HYDROGEN ANTIPORTER"/>
    <property type="match status" value="1"/>
</dbReference>
<keyword evidence="7" id="KW-0406">Ion transport</keyword>